<evidence type="ECO:0000259" key="2">
    <source>
        <dbReference type="PROSITE" id="PS51898"/>
    </source>
</evidence>
<sequence>MVFRLGVNNWGRIIQRYSELANVKRIQGKGLRHSNASYLINEFNVSVLILSKRLGHSSPEITLKHYSHLWRGADESIAEIMSGNISIHTAPKTKIQFNGNQNLKR</sequence>
<name>A0AAX2LEY0_STREE</name>
<dbReference type="GO" id="GO:0006310">
    <property type="term" value="P:DNA recombination"/>
    <property type="evidence" value="ECO:0007669"/>
    <property type="project" value="UniProtKB-KW"/>
</dbReference>
<dbReference type="Gene3D" id="1.10.443.10">
    <property type="entry name" value="Intergrase catalytic core"/>
    <property type="match status" value="1"/>
</dbReference>
<protein>
    <submittedName>
        <fullName evidence="3">Site-specific recombinase, phage integrase family</fullName>
    </submittedName>
</protein>
<evidence type="ECO:0000313" key="3">
    <source>
        <dbReference type="EMBL" id="SUN88445.1"/>
    </source>
</evidence>
<dbReference type="Proteomes" id="UP000254854">
    <property type="component" value="Unassembled WGS sequence"/>
</dbReference>
<accession>A0AAX2LEY0</accession>
<feature type="domain" description="Tyr recombinase" evidence="2">
    <location>
        <begin position="1"/>
        <end position="82"/>
    </location>
</feature>
<keyword evidence="1" id="KW-0233">DNA recombination</keyword>
<dbReference type="SUPFAM" id="SSF56349">
    <property type="entry name" value="DNA breaking-rejoining enzymes"/>
    <property type="match status" value="1"/>
</dbReference>
<dbReference type="GO" id="GO:0015074">
    <property type="term" value="P:DNA integration"/>
    <property type="evidence" value="ECO:0007669"/>
    <property type="project" value="InterPro"/>
</dbReference>
<dbReference type="AlphaFoldDB" id="A0AAX2LEY0"/>
<dbReference type="Pfam" id="PF00589">
    <property type="entry name" value="Phage_integrase"/>
    <property type="match status" value="1"/>
</dbReference>
<dbReference type="GO" id="GO:0003677">
    <property type="term" value="F:DNA binding"/>
    <property type="evidence" value="ECO:0007669"/>
    <property type="project" value="InterPro"/>
</dbReference>
<gene>
    <name evidence="3" type="ORF">NCTC13734_01599</name>
</gene>
<proteinExistence type="predicted"/>
<evidence type="ECO:0000313" key="4">
    <source>
        <dbReference type="Proteomes" id="UP000254854"/>
    </source>
</evidence>
<dbReference type="InterPro" id="IPR013762">
    <property type="entry name" value="Integrase-like_cat_sf"/>
</dbReference>
<reference evidence="3 4" key="1">
    <citation type="submission" date="2018-06" db="EMBL/GenBank/DDBJ databases">
        <authorList>
            <consortium name="Pathogen Informatics"/>
            <person name="Doyle S."/>
        </authorList>
    </citation>
    <scope>NUCLEOTIDE SEQUENCE [LARGE SCALE GENOMIC DNA]</scope>
    <source>
        <strain evidence="3 4">NCTC13734</strain>
    </source>
</reference>
<dbReference type="PROSITE" id="PS51898">
    <property type="entry name" value="TYR_RECOMBINASE"/>
    <property type="match status" value="1"/>
</dbReference>
<evidence type="ECO:0000256" key="1">
    <source>
        <dbReference type="ARBA" id="ARBA00023172"/>
    </source>
</evidence>
<dbReference type="EMBL" id="UHFW01000006">
    <property type="protein sequence ID" value="SUN88445.1"/>
    <property type="molecule type" value="Genomic_DNA"/>
</dbReference>
<dbReference type="InterPro" id="IPR011010">
    <property type="entry name" value="DNA_brk_join_enz"/>
</dbReference>
<dbReference type="InterPro" id="IPR002104">
    <property type="entry name" value="Integrase_catalytic"/>
</dbReference>
<organism evidence="3 4">
    <name type="scientific">Streptococcus pneumoniae</name>
    <dbReference type="NCBI Taxonomy" id="1313"/>
    <lineage>
        <taxon>Bacteria</taxon>
        <taxon>Bacillati</taxon>
        <taxon>Bacillota</taxon>
        <taxon>Bacilli</taxon>
        <taxon>Lactobacillales</taxon>
        <taxon>Streptococcaceae</taxon>
        <taxon>Streptococcus</taxon>
    </lineage>
</organism>
<comment type="caution">
    <text evidence="3">The sequence shown here is derived from an EMBL/GenBank/DDBJ whole genome shotgun (WGS) entry which is preliminary data.</text>
</comment>